<comment type="subcellular location">
    <subcellularLocation>
        <location evidence="1">Membrane</location>
    </subcellularLocation>
</comment>
<keyword evidence="2" id="KW-0723">Serine/threonine-protein kinase</keyword>
<evidence type="ECO:0000256" key="2">
    <source>
        <dbReference type="ARBA" id="ARBA00022527"/>
    </source>
</evidence>
<dbReference type="SUPFAM" id="SSF56112">
    <property type="entry name" value="Protein kinase-like (PK-like)"/>
    <property type="match status" value="1"/>
</dbReference>
<accession>A0AAV5C1R3</accession>
<proteinExistence type="predicted"/>
<reference evidence="5" key="2">
    <citation type="submission" date="2021-12" db="EMBL/GenBank/DDBJ databases">
        <title>Resequencing data analysis of finger millet.</title>
        <authorList>
            <person name="Hatakeyama M."/>
            <person name="Aluri S."/>
            <person name="Balachadran M.T."/>
            <person name="Sivarajan S.R."/>
            <person name="Poveda L."/>
            <person name="Shimizu-Inatsugi R."/>
            <person name="Schlapbach R."/>
            <person name="Sreeman S.M."/>
            <person name="Shimizu K.K."/>
        </authorList>
    </citation>
    <scope>NUCLEOTIDE SEQUENCE</scope>
</reference>
<keyword evidence="3" id="KW-0472">Membrane</keyword>
<name>A0AAV5C1R3_ELECO</name>
<keyword evidence="4" id="KW-0547">Nucleotide-binding</keyword>
<dbReference type="GO" id="GO:0005524">
    <property type="term" value="F:ATP binding"/>
    <property type="evidence" value="ECO:0007669"/>
    <property type="project" value="UniProtKB-UniRule"/>
</dbReference>
<feature type="binding site" evidence="4">
    <location>
        <position position="68"/>
    </location>
    <ligand>
        <name>ATP</name>
        <dbReference type="ChEBI" id="CHEBI:30616"/>
    </ligand>
</feature>
<sequence>MRGNDHQGGDYRRRQQQEAIAFTYGELAAATSNFRAECLLGEGGFGRVYRGRLVAGDDDDNSDKMIKKKKKIAVKQLDRDGVQVCRVTTSSWWRC</sequence>
<dbReference type="AlphaFoldDB" id="A0AAV5C1R3"/>
<dbReference type="PANTHER" id="PTHR47985">
    <property type="entry name" value="OS07G0668900 PROTEIN"/>
    <property type="match status" value="1"/>
</dbReference>
<dbReference type="PANTHER" id="PTHR47985:SF13">
    <property type="entry name" value="SERINE_THREONINE-PROTEIN KINASE PBL27"/>
    <property type="match status" value="1"/>
</dbReference>
<dbReference type="GO" id="GO:0016020">
    <property type="term" value="C:membrane"/>
    <property type="evidence" value="ECO:0007669"/>
    <property type="project" value="UniProtKB-SubCell"/>
</dbReference>
<evidence type="ECO:0000256" key="4">
    <source>
        <dbReference type="PROSITE-ProRule" id="PRU10141"/>
    </source>
</evidence>
<keyword evidence="2" id="KW-0808">Transferase</keyword>
<dbReference type="Proteomes" id="UP001054889">
    <property type="component" value="Unassembled WGS sequence"/>
</dbReference>
<evidence type="ECO:0000256" key="3">
    <source>
        <dbReference type="ARBA" id="ARBA00023136"/>
    </source>
</evidence>
<evidence type="ECO:0000313" key="6">
    <source>
        <dbReference type="Proteomes" id="UP001054889"/>
    </source>
</evidence>
<keyword evidence="2" id="KW-0418">Kinase</keyword>
<comment type="caution">
    <text evidence="5">The sequence shown here is derived from an EMBL/GenBank/DDBJ whole genome shotgun (WGS) entry which is preliminary data.</text>
</comment>
<reference evidence="5" key="1">
    <citation type="journal article" date="2018" name="DNA Res.">
        <title>Multiple hybrid de novo genome assembly of finger millet, an orphan allotetraploid crop.</title>
        <authorList>
            <person name="Hatakeyama M."/>
            <person name="Aluri S."/>
            <person name="Balachadran M.T."/>
            <person name="Sivarajan S.R."/>
            <person name="Patrignani A."/>
            <person name="Gruter S."/>
            <person name="Poveda L."/>
            <person name="Shimizu-Inatsugi R."/>
            <person name="Baeten J."/>
            <person name="Francoijs K.J."/>
            <person name="Nataraja K.N."/>
            <person name="Reddy Y.A.N."/>
            <person name="Phadnis S."/>
            <person name="Ravikumar R.L."/>
            <person name="Schlapbach R."/>
            <person name="Sreeman S.M."/>
            <person name="Shimizu K.K."/>
        </authorList>
    </citation>
    <scope>NUCLEOTIDE SEQUENCE</scope>
</reference>
<dbReference type="InterPro" id="IPR017441">
    <property type="entry name" value="Protein_kinase_ATP_BS"/>
</dbReference>
<protein>
    <recommendedName>
        <fullName evidence="7">Protein kinase domain-containing protein</fullName>
    </recommendedName>
</protein>
<dbReference type="EMBL" id="BQKI01000004">
    <property type="protein sequence ID" value="GJM91733.1"/>
    <property type="molecule type" value="Genomic_DNA"/>
</dbReference>
<gene>
    <name evidence="5" type="primary">ga08140</name>
    <name evidence="5" type="ORF">PR202_ga08140</name>
</gene>
<keyword evidence="4" id="KW-0067">ATP-binding</keyword>
<dbReference type="InterPro" id="IPR011009">
    <property type="entry name" value="Kinase-like_dom_sf"/>
</dbReference>
<dbReference type="PROSITE" id="PS00107">
    <property type="entry name" value="PROTEIN_KINASE_ATP"/>
    <property type="match status" value="1"/>
</dbReference>
<dbReference type="GO" id="GO:0004674">
    <property type="term" value="F:protein serine/threonine kinase activity"/>
    <property type="evidence" value="ECO:0007669"/>
    <property type="project" value="UniProtKB-KW"/>
</dbReference>
<dbReference type="Gene3D" id="3.30.200.20">
    <property type="entry name" value="Phosphorylase Kinase, domain 1"/>
    <property type="match status" value="1"/>
</dbReference>
<evidence type="ECO:0000256" key="1">
    <source>
        <dbReference type="ARBA" id="ARBA00004370"/>
    </source>
</evidence>
<evidence type="ECO:0008006" key="7">
    <source>
        <dbReference type="Google" id="ProtNLM"/>
    </source>
</evidence>
<organism evidence="5 6">
    <name type="scientific">Eleusine coracana subsp. coracana</name>
    <dbReference type="NCBI Taxonomy" id="191504"/>
    <lineage>
        <taxon>Eukaryota</taxon>
        <taxon>Viridiplantae</taxon>
        <taxon>Streptophyta</taxon>
        <taxon>Embryophyta</taxon>
        <taxon>Tracheophyta</taxon>
        <taxon>Spermatophyta</taxon>
        <taxon>Magnoliopsida</taxon>
        <taxon>Liliopsida</taxon>
        <taxon>Poales</taxon>
        <taxon>Poaceae</taxon>
        <taxon>PACMAD clade</taxon>
        <taxon>Chloridoideae</taxon>
        <taxon>Cynodonteae</taxon>
        <taxon>Eleusininae</taxon>
        <taxon>Eleusine</taxon>
    </lineage>
</organism>
<keyword evidence="6" id="KW-1185">Reference proteome</keyword>
<evidence type="ECO:0000313" key="5">
    <source>
        <dbReference type="EMBL" id="GJM91733.1"/>
    </source>
</evidence>